<proteinExistence type="predicted"/>
<feature type="region of interest" description="Disordered" evidence="3">
    <location>
        <begin position="721"/>
        <end position="742"/>
    </location>
</feature>
<dbReference type="Gene3D" id="3.40.50.300">
    <property type="entry name" value="P-loop containing nucleotide triphosphate hydrolases"/>
    <property type="match status" value="1"/>
</dbReference>
<dbReference type="SMART" id="SM00028">
    <property type="entry name" value="TPR"/>
    <property type="match status" value="3"/>
</dbReference>
<feature type="region of interest" description="Disordered" evidence="3">
    <location>
        <begin position="1"/>
        <end position="75"/>
    </location>
</feature>
<keyword evidence="2" id="KW-0802">TPR repeat</keyword>
<dbReference type="SUPFAM" id="SSF48452">
    <property type="entry name" value="TPR-like"/>
    <property type="match status" value="2"/>
</dbReference>
<feature type="compositionally biased region" description="Basic and acidic residues" evidence="3">
    <location>
        <begin position="721"/>
        <end position="730"/>
    </location>
</feature>
<dbReference type="SUPFAM" id="SSF52540">
    <property type="entry name" value="P-loop containing nucleoside triphosphate hydrolases"/>
    <property type="match status" value="1"/>
</dbReference>
<evidence type="ECO:0000256" key="1">
    <source>
        <dbReference type="ARBA" id="ARBA00022737"/>
    </source>
</evidence>
<name>A0A9W8S793_9HYPO</name>
<dbReference type="InterPro" id="IPR019734">
    <property type="entry name" value="TPR_rpt"/>
</dbReference>
<dbReference type="OrthoDB" id="5086500at2759"/>
<evidence type="ECO:0000313" key="5">
    <source>
        <dbReference type="Proteomes" id="UP001152049"/>
    </source>
</evidence>
<dbReference type="InterPro" id="IPR011990">
    <property type="entry name" value="TPR-like_helical_dom_sf"/>
</dbReference>
<evidence type="ECO:0000313" key="4">
    <source>
        <dbReference type="EMBL" id="KAJ4267087.1"/>
    </source>
</evidence>
<dbReference type="InterPro" id="IPR027417">
    <property type="entry name" value="P-loop_NTPase"/>
</dbReference>
<accession>A0A9W8S793</accession>
<keyword evidence="5" id="KW-1185">Reference proteome</keyword>
<dbReference type="PANTHER" id="PTHR45641">
    <property type="entry name" value="TETRATRICOPEPTIDE REPEAT PROTEIN (AFU_ORTHOLOGUE AFUA_6G03870)"/>
    <property type="match status" value="1"/>
</dbReference>
<dbReference type="PANTHER" id="PTHR45641:SF19">
    <property type="entry name" value="NEPHROCYSTIN-3"/>
    <property type="match status" value="1"/>
</dbReference>
<keyword evidence="1" id="KW-0677">Repeat</keyword>
<dbReference type="AlphaFoldDB" id="A0A9W8S793"/>
<organism evidence="4 5">
    <name type="scientific">Fusarium torreyae</name>
    <dbReference type="NCBI Taxonomy" id="1237075"/>
    <lineage>
        <taxon>Eukaryota</taxon>
        <taxon>Fungi</taxon>
        <taxon>Dikarya</taxon>
        <taxon>Ascomycota</taxon>
        <taxon>Pezizomycotina</taxon>
        <taxon>Sordariomycetes</taxon>
        <taxon>Hypocreomycetidae</taxon>
        <taxon>Hypocreales</taxon>
        <taxon>Nectriaceae</taxon>
        <taxon>Fusarium</taxon>
    </lineage>
</organism>
<dbReference type="EMBL" id="JAOQAZ010000004">
    <property type="protein sequence ID" value="KAJ4267087.1"/>
    <property type="molecule type" value="Genomic_DNA"/>
</dbReference>
<dbReference type="Gene3D" id="1.25.40.10">
    <property type="entry name" value="Tetratricopeptide repeat domain"/>
    <property type="match status" value="2"/>
</dbReference>
<protein>
    <recommendedName>
        <fullName evidence="6">Kinesin light chain</fullName>
    </recommendedName>
</protein>
<dbReference type="Pfam" id="PF13424">
    <property type="entry name" value="TPR_12"/>
    <property type="match status" value="2"/>
</dbReference>
<gene>
    <name evidence="4" type="ORF">NW762_003185</name>
</gene>
<evidence type="ECO:0000256" key="2">
    <source>
        <dbReference type="ARBA" id="ARBA00022803"/>
    </source>
</evidence>
<evidence type="ECO:0008006" key="6">
    <source>
        <dbReference type="Google" id="ProtNLM"/>
    </source>
</evidence>
<reference evidence="4" key="1">
    <citation type="submission" date="2022-09" db="EMBL/GenBank/DDBJ databases">
        <title>Fusarium specimens isolated from Avocado Roots.</title>
        <authorList>
            <person name="Stajich J."/>
            <person name="Roper C."/>
            <person name="Heimlech-Rivalta G."/>
        </authorList>
    </citation>
    <scope>NUCLEOTIDE SEQUENCE</scope>
    <source>
        <strain evidence="4">CF00136</strain>
    </source>
</reference>
<evidence type="ECO:0000256" key="3">
    <source>
        <dbReference type="SAM" id="MobiDB-lite"/>
    </source>
</evidence>
<comment type="caution">
    <text evidence="4">The sequence shown here is derived from an EMBL/GenBank/DDBJ whole genome shotgun (WGS) entry which is preliminary data.</text>
</comment>
<dbReference type="Proteomes" id="UP001152049">
    <property type="component" value="Unassembled WGS sequence"/>
</dbReference>
<sequence>MDKAQPEMKPAQGVLASDQVDQPKAQVAAEAPGSTDETVKTKLPKTQQATDGLAEIKPQVTTEAPGLTKQADKSKLPKIQDINDGLAKIKPQDLGLKTYYTPPPERETEVDIVAVHGLAAFLSLRMEPEDWPNISTDSVKGMVFLGTPHHGVADGILSQPGQIYRSILASNIHHDRNILDSVQRNNDVLKRVVHDFTRRIHNMSPRPEIYCFFEQKATNVTKVAANLVQDIPLTYLVDETSGTLSGHQKEQLPLDHFNMNKFENEEDDNYRCVSRVVVTMAKKSTTMINREPSSAGAKVNRGRHIPALPAPIATENRFAPRGGLLEKIVQKFESSGRVALYGPAGTGYWKEYGSASHVLWVNAGTAEQFECSYKRIAEDRHLVREGMDMASVIEAVWKFLRYESSGHWLMILDGMEKEASLQATSTQHHGRSLLEFIPNSVHSSVLITTQSKSLSLHQVGKLSDNSVEMPTLDEKDASILMLGKETGDAYKKKWIEGIAKAVNNLPIGFVLTQIYRRQVETSMNRRQVLEAVEAHSKEKLPAARAWNLLTDLMKKQHPESVNLMLIMGAINLQSVPGTFLDRAQISKQIPILTKYGIVEPSVDKRVYHITSAIRECVLEWLIKNPDQKAAIEELVLSTICERLTPETSEGLLPCALAVSEYQAHSSSMRENMVKLQRAISEHYNRSKQFSSALRHLQECIKILEADPVIKNRKDILAQTKRDVEKTEKNLKTKSRTTASEPDTERLAKAQFDVDRLITNNDYGKDPHKTFSRISELANMQLLRPQKKGTDNTLDLYQRILDWHQAKVKADHVGTARHQYNLALAYDSKGKFDKAEKLYHSALNDGLKEKTHEALVLRFRILSNLVCSYGRQERLEDAQEVLQTLLPEQMEFLGWDHPDTLVTRHSAALLLQERGSVRDAGGELRRILDVQRSLLDPDDPALFRTACSLALNFRLQGRHREAKELFQETLKLQKQLLGKDHVDTAKTKQMLKELLQAVSESVNEG</sequence>